<dbReference type="EMBL" id="LUCM01011300">
    <property type="protein sequence ID" value="KAA0184162.1"/>
    <property type="molecule type" value="Genomic_DNA"/>
</dbReference>
<comment type="caution">
    <text evidence="7">The sequence shown here is derived from an EMBL/GenBank/DDBJ whole genome shotgun (WGS) entry which is preliminary data.</text>
</comment>
<dbReference type="GO" id="GO:0006364">
    <property type="term" value="P:rRNA processing"/>
    <property type="evidence" value="ECO:0007669"/>
    <property type="project" value="UniProtKB-KW"/>
</dbReference>
<organism evidence="7 8">
    <name type="scientific">Fasciolopsis buskii</name>
    <dbReference type="NCBI Taxonomy" id="27845"/>
    <lineage>
        <taxon>Eukaryota</taxon>
        <taxon>Metazoa</taxon>
        <taxon>Spiralia</taxon>
        <taxon>Lophotrochozoa</taxon>
        <taxon>Platyhelminthes</taxon>
        <taxon>Trematoda</taxon>
        <taxon>Digenea</taxon>
        <taxon>Plagiorchiida</taxon>
        <taxon>Echinostomata</taxon>
        <taxon>Echinostomatoidea</taxon>
        <taxon>Fasciolidae</taxon>
        <taxon>Fasciolopsis</taxon>
    </lineage>
</organism>
<keyword evidence="5" id="KW-0539">Nucleus</keyword>
<evidence type="ECO:0000256" key="3">
    <source>
        <dbReference type="ARBA" id="ARBA00022552"/>
    </source>
</evidence>
<dbReference type="GO" id="GO:0005634">
    <property type="term" value="C:nucleus"/>
    <property type="evidence" value="ECO:0007669"/>
    <property type="project" value="UniProtKB-SubCell"/>
</dbReference>
<dbReference type="PANTHER" id="PTHR31633">
    <property type="entry name" value="H/ACA RIBONUCLEOPROTEIN COMPLEX NON-CORE SUBUNIT NAF1"/>
    <property type="match status" value="1"/>
</dbReference>
<protein>
    <submittedName>
        <fullName evidence="7">Uncharacterized protein</fullName>
    </submittedName>
</protein>
<evidence type="ECO:0000256" key="5">
    <source>
        <dbReference type="ARBA" id="ARBA00023242"/>
    </source>
</evidence>
<name>A0A8E0VCP9_9TREM</name>
<dbReference type="OrthoDB" id="21550at2759"/>
<feature type="non-terminal residue" evidence="7">
    <location>
        <position position="1"/>
    </location>
</feature>
<feature type="compositionally biased region" description="Polar residues" evidence="6">
    <location>
        <begin position="67"/>
        <end position="85"/>
    </location>
</feature>
<dbReference type="Proteomes" id="UP000728185">
    <property type="component" value="Unassembled WGS sequence"/>
</dbReference>
<feature type="region of interest" description="Disordered" evidence="6">
    <location>
        <begin position="144"/>
        <end position="206"/>
    </location>
</feature>
<reference evidence="7" key="1">
    <citation type="submission" date="2019-05" db="EMBL/GenBank/DDBJ databases">
        <title>Annotation for the trematode Fasciolopsis buski.</title>
        <authorList>
            <person name="Choi Y.-J."/>
        </authorList>
    </citation>
    <scope>NUCLEOTIDE SEQUENCE</scope>
    <source>
        <strain evidence="7">HT</strain>
        <tissue evidence="7">Whole worm</tissue>
    </source>
</reference>
<sequence length="475" mass="50803">IYETFGPVATPLYVVVLPNSPCLNKNTISKQRRCTRKPSLQTKKALTNADPTDPIVGTPDPGDDETTAYTEPSDVQSSANPTVTDVDQPGEVLNTLACNASCTHFETEAAAVLAGDMVYFVKDNPELTIPVFYSQLVQMKGSDASWVNDTEPPPEELEFSDDEQERAHRRNLKARRKHPSSAEGEAISPASRHQFVPSGDSSNVRFRPTHRANNSFPSDGKQNCTGASVQPTNMIAPFRGPTPQTLSVMPANFVPTFQTMSGYARLTSTHFNAQASLGLGPVNMFPPCDLGGAPCSRGNLPMVTSPLMYNSRPLGTIQQHPQAQGDCISTGYGLYGSPTSDAFRIPVPQSLRYSSPTFCTASGIPANFDLSNINASNFELTARVPLLRSGLATPLCSTCPNIASYGAFSVPPPGLNQSQHQSPSFPTGMLTSVPTTISYSGPVDSIRVPSVCLNPPPSFMLPVSNSSGHPVPHGF</sequence>
<accession>A0A8E0VCP9</accession>
<keyword evidence="4" id="KW-0694">RNA-binding</keyword>
<dbReference type="PANTHER" id="PTHR31633:SF1">
    <property type="entry name" value="H_ACA RIBONUCLEOPROTEIN COMPLEX NON-CORE SUBUNIT NAF1"/>
    <property type="match status" value="1"/>
</dbReference>
<evidence type="ECO:0000256" key="6">
    <source>
        <dbReference type="SAM" id="MobiDB-lite"/>
    </source>
</evidence>
<evidence type="ECO:0000313" key="8">
    <source>
        <dbReference type="Proteomes" id="UP000728185"/>
    </source>
</evidence>
<feature type="region of interest" description="Disordered" evidence="6">
    <location>
        <begin position="33"/>
        <end position="87"/>
    </location>
</feature>
<evidence type="ECO:0000256" key="4">
    <source>
        <dbReference type="ARBA" id="ARBA00022884"/>
    </source>
</evidence>
<feature type="compositionally biased region" description="Basic residues" evidence="6">
    <location>
        <begin position="167"/>
        <end position="179"/>
    </location>
</feature>
<dbReference type="InterPro" id="IPR040309">
    <property type="entry name" value="Naf1"/>
</dbReference>
<proteinExistence type="predicted"/>
<dbReference type="AlphaFoldDB" id="A0A8E0VCP9"/>
<comment type="subcellular location">
    <subcellularLocation>
        <location evidence="1">Nucleus</location>
    </subcellularLocation>
</comment>
<evidence type="ECO:0000256" key="2">
    <source>
        <dbReference type="ARBA" id="ARBA00022517"/>
    </source>
</evidence>
<keyword evidence="2" id="KW-0690">Ribosome biogenesis</keyword>
<evidence type="ECO:0000313" key="7">
    <source>
        <dbReference type="EMBL" id="KAA0184162.1"/>
    </source>
</evidence>
<evidence type="ECO:0000256" key="1">
    <source>
        <dbReference type="ARBA" id="ARBA00004123"/>
    </source>
</evidence>
<keyword evidence="3" id="KW-0698">rRNA processing</keyword>
<feature type="compositionally biased region" description="Acidic residues" evidence="6">
    <location>
        <begin position="152"/>
        <end position="164"/>
    </location>
</feature>
<dbReference type="GO" id="GO:0000493">
    <property type="term" value="P:box H/ACA snoRNP assembly"/>
    <property type="evidence" value="ECO:0007669"/>
    <property type="project" value="InterPro"/>
</dbReference>
<keyword evidence="8" id="KW-1185">Reference proteome</keyword>
<gene>
    <name evidence="7" type="ORF">FBUS_11030</name>
</gene>
<dbReference type="GO" id="GO:0005732">
    <property type="term" value="C:sno(s)RNA-containing ribonucleoprotein complex"/>
    <property type="evidence" value="ECO:0007669"/>
    <property type="project" value="InterPro"/>
</dbReference>
<dbReference type="GO" id="GO:0003723">
    <property type="term" value="F:RNA binding"/>
    <property type="evidence" value="ECO:0007669"/>
    <property type="project" value="UniProtKB-KW"/>
</dbReference>